<comment type="caution">
    <text evidence="1">The sequence shown here is derived from an EMBL/GenBank/DDBJ whole genome shotgun (WGS) entry which is preliminary data.</text>
</comment>
<evidence type="ECO:0000313" key="1">
    <source>
        <dbReference type="EMBL" id="HHE08213.1"/>
    </source>
</evidence>
<feature type="non-terminal residue" evidence="1">
    <location>
        <position position="1"/>
    </location>
</feature>
<gene>
    <name evidence="1" type="ORF">ENL01_05010</name>
</gene>
<dbReference type="EMBL" id="DRSK01000279">
    <property type="protein sequence ID" value="HHE08213.1"/>
    <property type="molecule type" value="Genomic_DNA"/>
</dbReference>
<sequence length="50" mass="5590">ILWSGYSENYLRVQVKIDDSAHGVSMRGVEHEVFIDGVGEGLLLQGRLVF</sequence>
<dbReference type="AlphaFoldDB" id="A0A7C5HL69"/>
<name>A0A7C5HL69_9CHLB</name>
<proteinExistence type="predicted"/>
<organism evidence="1">
    <name type="scientific">Chlorobaculum parvum</name>
    <dbReference type="NCBI Taxonomy" id="274539"/>
    <lineage>
        <taxon>Bacteria</taxon>
        <taxon>Pseudomonadati</taxon>
        <taxon>Chlorobiota</taxon>
        <taxon>Chlorobiia</taxon>
        <taxon>Chlorobiales</taxon>
        <taxon>Chlorobiaceae</taxon>
        <taxon>Chlorobaculum</taxon>
    </lineage>
</organism>
<dbReference type="Proteomes" id="UP000886059">
    <property type="component" value="Unassembled WGS sequence"/>
</dbReference>
<reference evidence="1" key="1">
    <citation type="journal article" date="2020" name="mSystems">
        <title>Genome- and Community-Level Interaction Insights into Carbon Utilization and Element Cycling Functions of Hydrothermarchaeota in Hydrothermal Sediment.</title>
        <authorList>
            <person name="Zhou Z."/>
            <person name="Liu Y."/>
            <person name="Xu W."/>
            <person name="Pan J."/>
            <person name="Luo Z.H."/>
            <person name="Li M."/>
        </authorList>
    </citation>
    <scope>NUCLEOTIDE SEQUENCE [LARGE SCALE GENOMIC DNA]</scope>
    <source>
        <strain evidence="1">HyVt-628</strain>
    </source>
</reference>
<accession>A0A7C5HL69</accession>
<protein>
    <submittedName>
        <fullName evidence="1">tRNA (N(6)-L-threonylcarbamoyladenosine(37)-C(2))-methylthiotransferase MtaB</fullName>
    </submittedName>
</protein>